<dbReference type="GO" id="GO:0004190">
    <property type="term" value="F:aspartic-type endopeptidase activity"/>
    <property type="evidence" value="ECO:0007669"/>
    <property type="project" value="InterPro"/>
</dbReference>
<dbReference type="InterPro" id="IPR001478">
    <property type="entry name" value="PDZ"/>
</dbReference>
<evidence type="ECO:0008006" key="6">
    <source>
        <dbReference type="Google" id="ProtNLM"/>
    </source>
</evidence>
<dbReference type="GO" id="GO:0006508">
    <property type="term" value="P:proteolysis"/>
    <property type="evidence" value="ECO:0007669"/>
    <property type="project" value="InterPro"/>
</dbReference>
<dbReference type="PROSITE" id="PS50175">
    <property type="entry name" value="ASP_PROT_RETROV"/>
    <property type="match status" value="1"/>
</dbReference>
<evidence type="ECO:0000313" key="4">
    <source>
        <dbReference type="EMBL" id="GER59783.1"/>
    </source>
</evidence>
<evidence type="ECO:0000259" key="2">
    <source>
        <dbReference type="PROSITE" id="PS50106"/>
    </source>
</evidence>
<dbReference type="Pfam" id="PF13650">
    <property type="entry name" value="Asp_protease_2"/>
    <property type="match status" value="1"/>
</dbReference>
<feature type="domain" description="PDZ" evidence="2">
    <location>
        <begin position="322"/>
        <end position="422"/>
    </location>
</feature>
<gene>
    <name evidence="4" type="ORF">ULMA_18910</name>
</gene>
<evidence type="ECO:0000259" key="3">
    <source>
        <dbReference type="PROSITE" id="PS50175"/>
    </source>
</evidence>
<proteinExistence type="predicted"/>
<sequence length="435" mass="49352">MFFFGNFIAISQEGFLLPKGKKVDRFSFKSINNLIVVPIELNGSKLSFLLDTGVDKTVLFGVTQEDSVEIKNAEKIKIRGLGSQESKEALRSFNNTLKLGDAVDVNHTLYVVFDEMIDFSKYMGVPIHGIIGYEYFKNFEVSIQYSASKIVARNFRDIAKKPCRKCDLLPLDFFKNKPYIYLDIEGEKPVSMLIDSGSSDALWLFDSEKHIDETAINYFEDFLGYTLSGAIYGKRSRVSSVVIGKFTFEEVTAAFPEDISYDGIELKEERGGSIGGALLSRFNTTIDYRNKCLVLKRNRKYKKPFDYDLSGLTLMYDGSYRVKELQDVKSEGLSIAFSGKHNSSTSNTTIRIDPLYQLFTAPKVVIAEVREDSAADLAGLKVGDALIKINGSFSYNYELYELNALFRQEVGKKIKIEYERDNELLKTSFKLKRKF</sequence>
<dbReference type="AlphaFoldDB" id="A0A5J4J1R3"/>
<dbReference type="SUPFAM" id="SSF50156">
    <property type="entry name" value="PDZ domain-like"/>
    <property type="match status" value="1"/>
</dbReference>
<protein>
    <recommendedName>
        <fullName evidence="6">PDZ domain-containing protein</fullName>
    </recommendedName>
</protein>
<dbReference type="EMBL" id="BKCG01000004">
    <property type="protein sequence ID" value="GER59783.1"/>
    <property type="molecule type" value="Genomic_DNA"/>
</dbReference>
<dbReference type="SUPFAM" id="SSF50630">
    <property type="entry name" value="Acid proteases"/>
    <property type="match status" value="1"/>
</dbReference>
<organism evidence="4 5">
    <name type="scientific">Patiriisocius marinus</name>
    <dbReference type="NCBI Taxonomy" id="1397112"/>
    <lineage>
        <taxon>Bacteria</taxon>
        <taxon>Pseudomonadati</taxon>
        <taxon>Bacteroidota</taxon>
        <taxon>Flavobacteriia</taxon>
        <taxon>Flavobacteriales</taxon>
        <taxon>Flavobacteriaceae</taxon>
        <taxon>Patiriisocius</taxon>
    </lineage>
</organism>
<reference evidence="4 5" key="1">
    <citation type="submission" date="2019-08" db="EMBL/GenBank/DDBJ databases">
        <title>Draft genome sequence of Ulvibacter marinus type strain NBRC 109484.</title>
        <authorList>
            <person name="Kawano K."/>
            <person name="Ushijima N."/>
            <person name="Kihara M."/>
            <person name="Itoh H."/>
        </authorList>
    </citation>
    <scope>NUCLEOTIDE SEQUENCE [LARGE SCALE GENOMIC DNA]</scope>
    <source>
        <strain evidence="4 5">NBRC 109484</strain>
    </source>
</reference>
<dbReference type="Proteomes" id="UP000326509">
    <property type="component" value="Unassembled WGS sequence"/>
</dbReference>
<feature type="domain" description="Peptidase A2" evidence="3">
    <location>
        <begin position="46"/>
        <end position="83"/>
    </location>
</feature>
<keyword evidence="5" id="KW-1185">Reference proteome</keyword>
<evidence type="ECO:0000256" key="1">
    <source>
        <dbReference type="ARBA" id="ARBA00022801"/>
    </source>
</evidence>
<dbReference type="SMART" id="SM00228">
    <property type="entry name" value="PDZ"/>
    <property type="match status" value="1"/>
</dbReference>
<comment type="caution">
    <text evidence="4">The sequence shown here is derived from an EMBL/GenBank/DDBJ whole genome shotgun (WGS) entry which is preliminary data.</text>
</comment>
<name>A0A5J4J1R3_9FLAO</name>
<dbReference type="Gene3D" id="2.30.42.10">
    <property type="match status" value="1"/>
</dbReference>
<accession>A0A5J4J1R3</accession>
<dbReference type="Gene3D" id="2.40.70.10">
    <property type="entry name" value="Acid Proteases"/>
    <property type="match status" value="2"/>
</dbReference>
<dbReference type="PROSITE" id="PS50106">
    <property type="entry name" value="PDZ"/>
    <property type="match status" value="1"/>
</dbReference>
<dbReference type="InterPro" id="IPR036034">
    <property type="entry name" value="PDZ_sf"/>
</dbReference>
<keyword evidence="1" id="KW-0378">Hydrolase</keyword>
<dbReference type="InterPro" id="IPR021109">
    <property type="entry name" value="Peptidase_aspartic_dom_sf"/>
</dbReference>
<evidence type="ECO:0000313" key="5">
    <source>
        <dbReference type="Proteomes" id="UP000326509"/>
    </source>
</evidence>
<dbReference type="InterPro" id="IPR001995">
    <property type="entry name" value="Peptidase_A2_cat"/>
</dbReference>
<dbReference type="Pfam" id="PF13180">
    <property type="entry name" value="PDZ_2"/>
    <property type="match status" value="1"/>
</dbReference>